<keyword evidence="3" id="KW-1185">Reference proteome</keyword>
<dbReference type="EMBL" id="BLAE01000016">
    <property type="protein sequence ID" value="GES09545.1"/>
    <property type="molecule type" value="Genomic_DNA"/>
</dbReference>
<evidence type="ECO:0000313" key="2">
    <source>
        <dbReference type="EMBL" id="GES09545.1"/>
    </source>
</evidence>
<gene>
    <name evidence="2" type="ORF">Amac_031410</name>
</gene>
<feature type="signal peptide" evidence="1">
    <location>
        <begin position="1"/>
        <end position="33"/>
    </location>
</feature>
<name>A0A5M3WK05_9ACTN</name>
<sequence length="148" mass="15995">MTAMRFTRALKSAAVALLLVTAVPLVTTQSASAKACGGQVSGSFKAWGTRSVQVRGAGCSTRWAHLTLWQDDSCCNPLWVRIERQLWGSYGWLTANTKTSGKIYWNNSLDVDTAGVPYSPGDGQQRFHACYGTGDTLPTSWLCGGWVS</sequence>
<evidence type="ECO:0008006" key="4">
    <source>
        <dbReference type="Google" id="ProtNLM"/>
    </source>
</evidence>
<accession>A0A5M3WK05</accession>
<feature type="chain" id="PRO_5024281555" description="Secreted protein" evidence="1">
    <location>
        <begin position="34"/>
        <end position="148"/>
    </location>
</feature>
<comment type="caution">
    <text evidence="2">The sequence shown here is derived from an EMBL/GenBank/DDBJ whole genome shotgun (WGS) entry which is preliminary data.</text>
</comment>
<dbReference type="AlphaFoldDB" id="A0A5M3WK05"/>
<protein>
    <recommendedName>
        <fullName evidence="4">Secreted protein</fullName>
    </recommendedName>
</protein>
<organism evidence="2 3">
    <name type="scientific">Acrocarpospora macrocephala</name>
    <dbReference type="NCBI Taxonomy" id="150177"/>
    <lineage>
        <taxon>Bacteria</taxon>
        <taxon>Bacillati</taxon>
        <taxon>Actinomycetota</taxon>
        <taxon>Actinomycetes</taxon>
        <taxon>Streptosporangiales</taxon>
        <taxon>Streptosporangiaceae</taxon>
        <taxon>Acrocarpospora</taxon>
    </lineage>
</organism>
<reference evidence="2 3" key="1">
    <citation type="submission" date="2019-10" db="EMBL/GenBank/DDBJ databases">
        <title>Whole genome shotgun sequence of Acrocarpospora macrocephala NBRC 16266.</title>
        <authorList>
            <person name="Ichikawa N."/>
            <person name="Kimura A."/>
            <person name="Kitahashi Y."/>
            <person name="Komaki H."/>
            <person name="Oguchi A."/>
        </authorList>
    </citation>
    <scope>NUCLEOTIDE SEQUENCE [LARGE SCALE GENOMIC DNA]</scope>
    <source>
        <strain evidence="2 3">NBRC 16266</strain>
    </source>
</reference>
<proteinExistence type="predicted"/>
<dbReference type="Proteomes" id="UP000331127">
    <property type="component" value="Unassembled WGS sequence"/>
</dbReference>
<evidence type="ECO:0000313" key="3">
    <source>
        <dbReference type="Proteomes" id="UP000331127"/>
    </source>
</evidence>
<keyword evidence="1" id="KW-0732">Signal</keyword>
<evidence type="ECO:0000256" key="1">
    <source>
        <dbReference type="SAM" id="SignalP"/>
    </source>
</evidence>